<dbReference type="PROSITE" id="PS50011">
    <property type="entry name" value="PROTEIN_KINASE_DOM"/>
    <property type="match status" value="1"/>
</dbReference>
<dbReference type="AlphaFoldDB" id="A0AAW2YP50"/>
<dbReference type="InterPro" id="IPR000719">
    <property type="entry name" value="Prot_kinase_dom"/>
</dbReference>
<proteinExistence type="inferred from homology"/>
<gene>
    <name evidence="4" type="ORF">AKO1_008007</name>
</gene>
<dbReference type="PANTHER" id="PTHR48014:SF21">
    <property type="entry name" value="SERINE_THREONINE-PROTEIN KINASE FRAY2"/>
    <property type="match status" value="1"/>
</dbReference>
<reference evidence="4 5" key="1">
    <citation type="submission" date="2024-03" db="EMBL/GenBank/DDBJ databases">
        <title>The Acrasis kona genome and developmental transcriptomes reveal deep origins of eukaryotic multicellular pathways.</title>
        <authorList>
            <person name="Sheikh S."/>
            <person name="Fu C.-J."/>
            <person name="Brown M.W."/>
            <person name="Baldauf S.L."/>
        </authorList>
    </citation>
    <scope>NUCLEOTIDE SEQUENCE [LARGE SCALE GENOMIC DNA]</scope>
    <source>
        <strain evidence="4 5">ATCC MYA-3509</strain>
    </source>
</reference>
<evidence type="ECO:0000259" key="3">
    <source>
        <dbReference type="PROSITE" id="PS50011"/>
    </source>
</evidence>
<keyword evidence="5" id="KW-1185">Reference proteome</keyword>
<dbReference type="GO" id="GO:0004672">
    <property type="term" value="F:protein kinase activity"/>
    <property type="evidence" value="ECO:0007669"/>
    <property type="project" value="InterPro"/>
</dbReference>
<dbReference type="EMBL" id="JAOPGA020000506">
    <property type="protein sequence ID" value="KAL0479148.1"/>
    <property type="molecule type" value="Genomic_DNA"/>
</dbReference>
<dbReference type="GO" id="GO:0043539">
    <property type="term" value="F:protein serine/threonine kinase activator activity"/>
    <property type="evidence" value="ECO:0007669"/>
    <property type="project" value="InterPro"/>
</dbReference>
<dbReference type="GO" id="GO:0005524">
    <property type="term" value="F:ATP binding"/>
    <property type="evidence" value="ECO:0007669"/>
    <property type="project" value="UniProtKB-UniRule"/>
</dbReference>
<dbReference type="InterPro" id="IPR011009">
    <property type="entry name" value="Kinase-like_dom_sf"/>
</dbReference>
<evidence type="ECO:0000256" key="1">
    <source>
        <dbReference type="ARBA" id="ARBA00008874"/>
    </source>
</evidence>
<comment type="caution">
    <text evidence="4">The sequence shown here is derived from an EMBL/GenBank/DDBJ whole genome shotgun (WGS) entry which is preliminary data.</text>
</comment>
<comment type="similarity">
    <text evidence="1">Belongs to the protein kinase superfamily. STE Ser/Thr protein kinase family. STE20 subfamily.</text>
</comment>
<keyword evidence="2" id="KW-0547">Nucleotide-binding</keyword>
<dbReference type="InterPro" id="IPR047173">
    <property type="entry name" value="STRAD_A/B-like"/>
</dbReference>
<dbReference type="SMART" id="SM00220">
    <property type="entry name" value="S_TKc"/>
    <property type="match status" value="1"/>
</dbReference>
<evidence type="ECO:0000256" key="2">
    <source>
        <dbReference type="PROSITE-ProRule" id="PRU10141"/>
    </source>
</evidence>
<feature type="domain" description="Protein kinase" evidence="3">
    <location>
        <begin position="45"/>
        <end position="310"/>
    </location>
</feature>
<dbReference type="Gene3D" id="1.10.510.10">
    <property type="entry name" value="Transferase(Phosphotransferase) domain 1"/>
    <property type="match status" value="1"/>
</dbReference>
<organism evidence="4 5">
    <name type="scientific">Acrasis kona</name>
    <dbReference type="NCBI Taxonomy" id="1008807"/>
    <lineage>
        <taxon>Eukaryota</taxon>
        <taxon>Discoba</taxon>
        <taxon>Heterolobosea</taxon>
        <taxon>Tetramitia</taxon>
        <taxon>Eutetramitia</taxon>
        <taxon>Acrasidae</taxon>
        <taxon>Acrasis</taxon>
    </lineage>
</organism>
<keyword evidence="2" id="KW-0067">ATP-binding</keyword>
<sequence>MFQSTSNSADTVSALEMMDSNTEHHDHELDDRQNNVTYPTTIDGYNIEEMVGRGTHSTIWSAHCGTKNRNVAIKKINMDNLKVDDIQNLFQNEVNMLSISRHPNIVTYRTSFTDGVHLYVVTDLLDGGSMSDIMSRKFTSGIHDERLVATILKNILKALCYMHKTSHVHRDVKLSNVFVDSSGKFQLGDFALSIPLFEDGHRIKSSFELASNSFCWMAPEVFSQNAGYDYKADIWSFGITALELAYGTAPLSDLLPMQIMYHVMNESPPKLVDQEDFCWSSSFHDLITKVLQSNPDKRPNAAELMEHKFFKKAMSDTDAVEMLLKNTRLPAHIAGNANPTDYKGFEDEDGDTSKIACDTADEWSWEEDKDRIPYLLSPIVNTSNI</sequence>
<dbReference type="Pfam" id="PF00069">
    <property type="entry name" value="Pkinase"/>
    <property type="match status" value="1"/>
</dbReference>
<dbReference type="Proteomes" id="UP001431209">
    <property type="component" value="Unassembled WGS sequence"/>
</dbReference>
<evidence type="ECO:0000313" key="5">
    <source>
        <dbReference type="Proteomes" id="UP001431209"/>
    </source>
</evidence>
<dbReference type="PROSITE" id="PS00107">
    <property type="entry name" value="PROTEIN_KINASE_ATP"/>
    <property type="match status" value="1"/>
</dbReference>
<protein>
    <recommendedName>
        <fullName evidence="3">Protein kinase domain-containing protein</fullName>
    </recommendedName>
</protein>
<dbReference type="SUPFAM" id="SSF56112">
    <property type="entry name" value="Protein kinase-like (PK-like)"/>
    <property type="match status" value="1"/>
</dbReference>
<dbReference type="InterPro" id="IPR017441">
    <property type="entry name" value="Protein_kinase_ATP_BS"/>
</dbReference>
<feature type="binding site" evidence="2">
    <location>
        <position position="75"/>
    </location>
    <ligand>
        <name>ATP</name>
        <dbReference type="ChEBI" id="CHEBI:30616"/>
    </ligand>
</feature>
<dbReference type="PANTHER" id="PTHR48014">
    <property type="entry name" value="SERINE/THREONINE-PROTEIN KINASE FRAY2"/>
    <property type="match status" value="1"/>
</dbReference>
<name>A0AAW2YP50_9EUKA</name>
<accession>A0AAW2YP50</accession>
<evidence type="ECO:0000313" key="4">
    <source>
        <dbReference type="EMBL" id="KAL0479148.1"/>
    </source>
</evidence>